<reference evidence="6" key="1">
    <citation type="submission" date="2014-10" db="EMBL/GenBank/DDBJ databases">
        <authorList>
            <person name="King R."/>
        </authorList>
    </citation>
    <scope>NUCLEOTIDE SEQUENCE [LARGE SCALE GENOMIC DNA]</scope>
    <source>
        <strain evidence="6">A3/5</strain>
    </source>
</reference>
<dbReference type="Pfam" id="PF12796">
    <property type="entry name" value="Ank_2"/>
    <property type="match status" value="4"/>
</dbReference>
<accession>A0A2L2TR66</accession>
<keyword evidence="6" id="KW-1185">Reference proteome</keyword>
<evidence type="ECO:0000256" key="1">
    <source>
        <dbReference type="ARBA" id="ARBA00022737"/>
    </source>
</evidence>
<dbReference type="InterPro" id="IPR027417">
    <property type="entry name" value="P-loop_NTPase"/>
</dbReference>
<dbReference type="SMART" id="SM00248">
    <property type="entry name" value="ANK"/>
    <property type="match status" value="26"/>
</dbReference>
<dbReference type="InterPro" id="IPR036770">
    <property type="entry name" value="Ankyrin_rpt-contain_sf"/>
</dbReference>
<evidence type="ECO:0000256" key="2">
    <source>
        <dbReference type="ARBA" id="ARBA00023043"/>
    </source>
</evidence>
<dbReference type="Pfam" id="PF00023">
    <property type="entry name" value="Ank"/>
    <property type="match status" value="1"/>
</dbReference>
<organism evidence="5 6">
    <name type="scientific">Fusarium venenatum</name>
    <dbReference type="NCBI Taxonomy" id="56646"/>
    <lineage>
        <taxon>Eukaryota</taxon>
        <taxon>Fungi</taxon>
        <taxon>Dikarya</taxon>
        <taxon>Ascomycota</taxon>
        <taxon>Pezizomycotina</taxon>
        <taxon>Sordariomycetes</taxon>
        <taxon>Hypocreomycetidae</taxon>
        <taxon>Hypocreales</taxon>
        <taxon>Nectriaceae</taxon>
        <taxon>Fusarium</taxon>
    </lineage>
</organism>
<dbReference type="PROSITE" id="PS50088">
    <property type="entry name" value="ANK_REPEAT"/>
    <property type="match status" value="9"/>
</dbReference>
<dbReference type="OrthoDB" id="21416at2759"/>
<evidence type="ECO:0000313" key="6">
    <source>
        <dbReference type="Proteomes" id="UP000245910"/>
    </source>
</evidence>
<feature type="repeat" description="ANK" evidence="3">
    <location>
        <begin position="557"/>
        <end position="586"/>
    </location>
</feature>
<dbReference type="Pfam" id="PF24883">
    <property type="entry name" value="NPHP3_N"/>
    <property type="match status" value="1"/>
</dbReference>
<dbReference type="PANTHER" id="PTHR24198">
    <property type="entry name" value="ANKYRIN REPEAT AND PROTEIN KINASE DOMAIN-CONTAINING PROTEIN"/>
    <property type="match status" value="1"/>
</dbReference>
<dbReference type="STRING" id="56646.A0A2L2TR66"/>
<evidence type="ECO:0000256" key="3">
    <source>
        <dbReference type="PROSITE-ProRule" id="PRU00023"/>
    </source>
</evidence>
<dbReference type="Pfam" id="PF13637">
    <property type="entry name" value="Ank_4"/>
    <property type="match status" value="1"/>
</dbReference>
<dbReference type="PRINTS" id="PR01415">
    <property type="entry name" value="ANKYRIN"/>
</dbReference>
<dbReference type="SUPFAM" id="SSF52540">
    <property type="entry name" value="P-loop containing nucleoside triphosphate hydrolases"/>
    <property type="match status" value="1"/>
</dbReference>
<dbReference type="Gene3D" id="1.25.40.20">
    <property type="entry name" value="Ankyrin repeat-containing domain"/>
    <property type="match status" value="7"/>
</dbReference>
<protein>
    <recommendedName>
        <fullName evidence="4">Nephrocystin 3-like N-terminal domain-containing protein</fullName>
    </recommendedName>
</protein>
<proteinExistence type="predicted"/>
<evidence type="ECO:0000259" key="4">
    <source>
        <dbReference type="Pfam" id="PF24883"/>
    </source>
</evidence>
<dbReference type="PANTHER" id="PTHR24198:SF165">
    <property type="entry name" value="ANKYRIN REPEAT-CONTAINING PROTEIN-RELATED"/>
    <property type="match status" value="1"/>
</dbReference>
<feature type="repeat" description="ANK" evidence="3">
    <location>
        <begin position="620"/>
        <end position="652"/>
    </location>
</feature>
<feature type="repeat" description="ANK" evidence="3">
    <location>
        <begin position="1226"/>
        <end position="1258"/>
    </location>
</feature>
<sequence length="2068" mass="230250">MPKSANTADEYDIINHQDSALDPGVVAQLREWLQPTDYLAESGEFRRNFLSQAPKTGLWICQTEEYRKWHDCPHHGNLWIKGVPGAGKSVMAASLIQHLKVTQDCPVLFFFFRNIVAASSSPRALLQDWLAQLLPHSPKLQFALQSRRLTTNLEDTSDNELIQLFIEGISCVPRLYCVVDALDEMLADNTLFLQKLNSLATHRPETLKLLMTSRPEQHLQKSLRDSSIVHISLQQSLVDADILAYLNHRFNVSPRSDINHQFKQDIIDMVARKSQGLFLFAKLTMDQFEESPPSDNPVDISALETSLPVGLEQTYTHILEKKRCESGITTEMQLTILEAITHASKPLRLNELASLLECVYPNLTKPNTFKSLIAMSCGSLIEILEDETLQVVHHSFTEFLRGESRSALTPKASTFPIIDSLQAHRRMALNCLEYLQAGSLLLDVEKSGKIPLDPTITFMSPRNALDLYESNQRVLHLKSVEQTDPFDYRTARLLHPFLSYAVENWSYHASFYDVLDNNFIQAITNFVDHHNIPFLRWLMIEWGTTSSQKGLTHGIPTPLHLAAFAGLSGFASKLLRQNASVSALDAQERTPLHWAAVNGHLKAASLLLQHGADPDADDIRGLKPIHLATLRDRVEVVNLLLKNGVSPDTAKTKENYEGYRCCTKSTKGETAITYVSRAGCIGTVLVMAPFCDQIMLDKMLCLLCSWNRIEAVQALLDNSPVSPNATYRNATALYYACDTPSSKCVQMLINRGADAKKLSRLCQDSKTFCKHDQAPIHRLVKEWSDTNDAECRKTLKALLKGGADINQLNGEGTTALLEAATYCRNGYNKSGPCLPSVKALVEEGANVNGINPLSDDGTTTRETYVWPSSALHRVASNSRDLEVLKLLVDRGCDLNSKTLLGQTVLLSAMNPALRNHRHESESKTRAVIEYLLEQGADPSCHDNDGNSPLSHAMSLGTSIFKILFSRCQEVQEKKRCWFSLSKLRRKDTEKFSQCLEMFLQEGFDIDTKDEGGKTLYLYCCLRGPRERLEILISHGANPNLKDDEGNNALFLYCLSERNDCEAFRQLIAHGVSPLKSNNDGNGLLHLIAKWYKTDEKHAEIVHYLIDLDVPVSPVNHMGSTPLHLYQEIDGRCHVNEKEKGYHFIDVLRNNHNIDFRVLDKNGYSSFHIAATKSEAEVAKMIDCAVDINLQTSDSQNALHLACRARQPNIVGQLLTRGINFDLQDNLGRTPLYYACRSGQAECVAWLLRYGASPHLNASDGSTVLHACAEVASEEGESSQRSGIPRPWYLRKCNSPPPMGFKTNFSPGLSQIIESLIESGFDVSCRDNYGTTALDLALFTGCSGLTEIFYRSDKLLEQATKHLENDNHISELVLKSRGRLRLQISLMLPRPYLVSLREGDPNFKLLLENPGITLGILTTDEITMLTMKSFKATPLSTSVHELLGRLVKPESEQNIDHLKVIESAYEFVIYYSTFDGVKSRLEAATSEPSTYSGKPSLTALAMACSGKESNFVTVKTLVEKLKVDVNAHFASVPSYVRGRSCDIVPGGTALHLLSSAEGYWQLEALKYILAQGADINASDEKGETPLHIASGRPEYGKQGLWKSEAVRTLLEHGADVNILDKGGESALHKASWAPDIVQELLTNGADANIGVKSPLFESIRDQNLGTLNLLLKYGANADATDEECQSCYVDMESNRSRLVCPLIFSAFTLTNFLGIVNDLSNSVPLLVALIQHGADLYLPLNDDETLLQFLFEYTEYEIIEALLQEPCVSQIDFNRRDQQGRTILMAACDWRRDLLGCSAKPRRRLQASKKISPLEILSHGANASLVDFSGKTALHHLLNNPGYPDHVLISLINRPEVSPTLFQKDSDGYSPLHCALRTLRPTVCEALLEKGADLSEPDPQGRTVLHHIASQCLLQQREHVDGWRWYNDLPEDFFDSCISLWKRYISQGGSINAADNAGNTPLHPYLSMLDPQKDNEKGPACHIDHYEILFPEESGVDVFAVNKAGETALHKIASRPPSTYLVEGHDKALFVMMMEKGLDPLKEDIKGRSALDVASACDKKGILGLLARK</sequence>
<feature type="repeat" description="ANK" evidence="3">
    <location>
        <begin position="728"/>
        <end position="760"/>
    </location>
</feature>
<evidence type="ECO:0000313" key="5">
    <source>
        <dbReference type="EMBL" id="CEI66096.1"/>
    </source>
</evidence>
<keyword evidence="2 3" id="KW-0040">ANK repeat</keyword>
<dbReference type="Gene3D" id="3.40.50.300">
    <property type="entry name" value="P-loop containing nucleotide triphosphate hydrolases"/>
    <property type="match status" value="1"/>
</dbReference>
<name>A0A2L2TR66_9HYPO</name>
<dbReference type="InterPro" id="IPR056884">
    <property type="entry name" value="NPHP3-like_N"/>
</dbReference>
<dbReference type="SUPFAM" id="SSF48403">
    <property type="entry name" value="Ankyrin repeat"/>
    <property type="match status" value="4"/>
</dbReference>
<dbReference type="PROSITE" id="PS50297">
    <property type="entry name" value="ANK_REP_REGION"/>
    <property type="match status" value="6"/>
</dbReference>
<feature type="repeat" description="ANK" evidence="3">
    <location>
        <begin position="1866"/>
        <end position="1898"/>
    </location>
</feature>
<feature type="repeat" description="ANK" evidence="3">
    <location>
        <begin position="1544"/>
        <end position="1579"/>
    </location>
</feature>
<feature type="repeat" description="ANK" evidence="3">
    <location>
        <begin position="1193"/>
        <end position="1225"/>
    </location>
</feature>
<keyword evidence="1" id="KW-0677">Repeat</keyword>
<feature type="repeat" description="ANK" evidence="3">
    <location>
        <begin position="1580"/>
        <end position="1620"/>
    </location>
</feature>
<feature type="repeat" description="ANK" evidence="3">
    <location>
        <begin position="587"/>
        <end position="619"/>
    </location>
</feature>
<dbReference type="InterPro" id="IPR002110">
    <property type="entry name" value="Ankyrin_rpt"/>
</dbReference>
<dbReference type="EMBL" id="LN649229">
    <property type="protein sequence ID" value="CEI66096.1"/>
    <property type="molecule type" value="Genomic_DNA"/>
</dbReference>
<dbReference type="Proteomes" id="UP000245910">
    <property type="component" value="Chromosome I"/>
</dbReference>
<feature type="domain" description="Nephrocystin 3-like N-terminal" evidence="4">
    <location>
        <begin position="56"/>
        <end position="214"/>
    </location>
</feature>